<dbReference type="Pfam" id="PF00704">
    <property type="entry name" value="Glyco_hydro_18"/>
    <property type="match status" value="1"/>
</dbReference>
<dbReference type="PANTHER" id="PTHR46073:SF11">
    <property type="entry name" value="GH18 DOMAIN-CONTAINING PROTEIN"/>
    <property type="match status" value="1"/>
</dbReference>
<dbReference type="SMR" id="G5EBF8"/>
<dbReference type="PaxDb" id="6239-R09D1.11a"/>
<protein>
    <submittedName>
        <fullName evidence="4">GH18 domain-containing protein</fullName>
    </submittedName>
</protein>
<evidence type="ECO:0000256" key="2">
    <source>
        <dbReference type="SAM" id="Phobius"/>
    </source>
</evidence>
<evidence type="ECO:0000256" key="1">
    <source>
        <dbReference type="SAM" id="MobiDB-lite"/>
    </source>
</evidence>
<keyword evidence="2" id="KW-0472">Membrane</keyword>
<dbReference type="InterPro" id="IPR011583">
    <property type="entry name" value="Chitinase_II/V-like_cat"/>
</dbReference>
<dbReference type="PhylomeDB" id="G5EBF8"/>
<dbReference type="CTD" id="187739"/>
<dbReference type="SMART" id="SM00636">
    <property type="entry name" value="Glyco_18"/>
    <property type="match status" value="1"/>
</dbReference>
<dbReference type="HOGENOM" id="CLU_002833_0_0_1"/>
<dbReference type="PIR" id="T24085">
    <property type="entry name" value="T24085"/>
</dbReference>
<dbReference type="Bgee" id="WBGene00011167">
    <property type="expression patterns" value="Expressed in larva and 2 other cell types or tissues"/>
</dbReference>
<proteinExistence type="predicted"/>
<dbReference type="PANTHER" id="PTHR46073">
    <property type="entry name" value="CHITINASE"/>
    <property type="match status" value="1"/>
</dbReference>
<dbReference type="GO" id="GO:0008061">
    <property type="term" value="F:chitin binding"/>
    <property type="evidence" value="ECO:0007669"/>
    <property type="project" value="InterPro"/>
</dbReference>
<dbReference type="Proteomes" id="UP000001940">
    <property type="component" value="Chromosome II"/>
</dbReference>
<keyword evidence="2" id="KW-1133">Transmembrane helix</keyword>
<accession>G5EBF8</accession>
<dbReference type="AGR" id="WB:WBGene00011167"/>
<feature type="compositionally biased region" description="Basic and acidic residues" evidence="1">
    <location>
        <begin position="1"/>
        <end position="12"/>
    </location>
</feature>
<evidence type="ECO:0000313" key="5">
    <source>
        <dbReference type="Proteomes" id="UP000001940"/>
    </source>
</evidence>
<feature type="transmembrane region" description="Helical" evidence="2">
    <location>
        <begin position="36"/>
        <end position="61"/>
    </location>
</feature>
<name>G5EBF8_CAEEL</name>
<dbReference type="InParanoid" id="G5EBF8"/>
<dbReference type="EMBL" id="BX284602">
    <property type="protein sequence ID" value="CAA93874.1"/>
    <property type="molecule type" value="Genomic_DNA"/>
</dbReference>
<dbReference type="Gene3D" id="3.20.20.80">
    <property type="entry name" value="Glycosidases"/>
    <property type="match status" value="1"/>
</dbReference>
<evidence type="ECO:0000313" key="6">
    <source>
        <dbReference type="WormBase" id="R09D1.11a"/>
    </source>
</evidence>
<dbReference type="SUPFAM" id="SSF51445">
    <property type="entry name" value="(Trans)glycosidases"/>
    <property type="match status" value="1"/>
</dbReference>
<reference evidence="4 5" key="1">
    <citation type="journal article" date="1998" name="Science">
        <title>Genome sequence of the nematode C. elegans: a platform for investigating biology.</title>
        <authorList>
            <consortium name="The C. elegans sequencing consortium"/>
            <person name="Sulson J.E."/>
            <person name="Waterston R."/>
        </authorList>
    </citation>
    <scope>NUCLEOTIDE SEQUENCE [LARGE SCALE GENOMIC DNA]</scope>
    <source>
        <strain evidence="4 5">Bristol N2</strain>
    </source>
</reference>
<dbReference type="WormBase" id="R09D1.11a">
    <property type="protein sequence ID" value="CE06282"/>
    <property type="gene ID" value="WBGene00011167"/>
    <property type="gene designation" value="chil-23"/>
</dbReference>
<dbReference type="CAZy" id="GH18">
    <property type="family name" value="Glycoside Hydrolase Family 18"/>
</dbReference>
<organism evidence="4 5">
    <name type="scientific">Caenorhabditis elegans</name>
    <dbReference type="NCBI Taxonomy" id="6239"/>
    <lineage>
        <taxon>Eukaryota</taxon>
        <taxon>Metazoa</taxon>
        <taxon>Ecdysozoa</taxon>
        <taxon>Nematoda</taxon>
        <taxon>Chromadorea</taxon>
        <taxon>Rhabditida</taxon>
        <taxon>Rhabditina</taxon>
        <taxon>Rhabditomorpha</taxon>
        <taxon>Rhabditoidea</taxon>
        <taxon>Rhabditidae</taxon>
        <taxon>Peloderinae</taxon>
        <taxon>Caenorhabditis</taxon>
    </lineage>
</organism>
<dbReference type="OMA" id="RRNDRCK"/>
<dbReference type="RefSeq" id="NP_001254212.1">
    <property type="nucleotide sequence ID" value="NM_001267283.2"/>
</dbReference>
<dbReference type="FunCoup" id="G5EBF8">
    <property type="interactions" value="4"/>
</dbReference>
<dbReference type="AlphaFoldDB" id="G5EBF8"/>
<dbReference type="KEGG" id="cel:CELE_R09D1.11"/>
<evidence type="ECO:0000313" key="4">
    <source>
        <dbReference type="EMBL" id="CAA93874.1"/>
    </source>
</evidence>
<dbReference type="PROSITE" id="PS51910">
    <property type="entry name" value="GH18_2"/>
    <property type="match status" value="1"/>
</dbReference>
<keyword evidence="2" id="KW-0812">Transmembrane</keyword>
<dbReference type="STRING" id="6239.R09D1.11a.1"/>
<dbReference type="GeneID" id="187739"/>
<keyword evidence="5" id="KW-1185">Reference proteome</keyword>
<gene>
    <name evidence="4 6" type="primary">chil-23</name>
    <name evidence="4" type="ORF">CELE_R09D1.11</name>
    <name evidence="6" type="ORF">R09D1.11</name>
</gene>
<dbReference type="InterPro" id="IPR017853">
    <property type="entry name" value="GH"/>
</dbReference>
<feature type="domain" description="GH18" evidence="3">
    <location>
        <begin position="73"/>
        <end position="432"/>
    </location>
</feature>
<dbReference type="eggNOG" id="KOG2806">
    <property type="taxonomic scope" value="Eukaryota"/>
</dbReference>
<dbReference type="InterPro" id="IPR001223">
    <property type="entry name" value="Glyco_hydro18_cat"/>
</dbReference>
<dbReference type="OrthoDB" id="10063355at2759"/>
<evidence type="ECO:0000259" key="3">
    <source>
        <dbReference type="PROSITE" id="PS51910"/>
    </source>
</evidence>
<sequence length="432" mass="49311">MTNIKSEQKESEELVLPNDRPQYEQRVTKQPTSGKYIIITITLISIIIVGFGLGLCAQIYFQAESDVLPICDKRIIGYYSGSGTSNITSTQLSNLTHTVFAFVYMTPDGTLLFNNQIEKNRFLKLKEVVRNGNSKIKLMFSIGGKDNSKYFSSVIPSEERIQTFIESILEFLEAYDLDGVDLFWKWPEEEYRDAYFAFINQLRKTFEAKKKYYILSIVIPPPTLDGWGKKRLNKIIESVDFINAYSTDYYTPLADNLSDDIAGPSAPIYFGAQGKSERNVHHTARNYSCLTKQASKFNIVIPFYATLWENVYETVLDSKRGVYRHVAPFYGRTVGKTYLSRLAVKQEGFQVESYSYDPAPRAAFSYNRTIGIYLTFETKESIRAKIDYVKDRILGGVWIFSVDMDDETNSQLKAVSFDGFCTIGNGSKYECV</sequence>
<feature type="region of interest" description="Disordered" evidence="1">
    <location>
        <begin position="1"/>
        <end position="20"/>
    </location>
</feature>
<dbReference type="GO" id="GO:0005975">
    <property type="term" value="P:carbohydrate metabolic process"/>
    <property type="evidence" value="ECO:0007669"/>
    <property type="project" value="InterPro"/>
</dbReference>